<gene>
    <name evidence="2" type="ORF">M8A51_19470</name>
</gene>
<dbReference type="Pfam" id="PF14690">
    <property type="entry name" value="Zn_ribbon_ISL3"/>
    <property type="match status" value="1"/>
</dbReference>
<evidence type="ECO:0000313" key="2">
    <source>
        <dbReference type="EMBL" id="MCM5681712.1"/>
    </source>
</evidence>
<dbReference type="EMBL" id="JAMKFE010000013">
    <property type="protein sequence ID" value="MCM5681712.1"/>
    <property type="molecule type" value="Genomic_DNA"/>
</dbReference>
<dbReference type="RefSeq" id="WP_251780193.1">
    <property type="nucleotide sequence ID" value="NZ_JAMKFE010000013.1"/>
</dbReference>
<sequence>MEAAPWARWREIEVVIDAVHDIGPDRRIAARAEVRAPHCERCGPAARMSRHGLLTRQLRDLPHDGRPTWLSVQLTRWRCAACGQTATPSMAGVQSRRRMTQRLIDWLVRESAVRPAAQLAREAGIDEKTVRGVLSAARGRVAVLS</sequence>
<protein>
    <submittedName>
        <fullName evidence="2">Transposase family protein</fullName>
    </submittedName>
</protein>
<proteinExistence type="predicted"/>
<dbReference type="Proteomes" id="UP001165541">
    <property type="component" value="Unassembled WGS sequence"/>
</dbReference>
<dbReference type="InterPro" id="IPR029261">
    <property type="entry name" value="Transposase_Znf"/>
</dbReference>
<evidence type="ECO:0000259" key="1">
    <source>
        <dbReference type="Pfam" id="PF14690"/>
    </source>
</evidence>
<organism evidence="2 3">
    <name type="scientific">Caldimonas mangrovi</name>
    <dbReference type="NCBI Taxonomy" id="2944811"/>
    <lineage>
        <taxon>Bacteria</taxon>
        <taxon>Pseudomonadati</taxon>
        <taxon>Pseudomonadota</taxon>
        <taxon>Betaproteobacteria</taxon>
        <taxon>Burkholderiales</taxon>
        <taxon>Sphaerotilaceae</taxon>
        <taxon>Caldimonas</taxon>
    </lineage>
</organism>
<keyword evidence="3" id="KW-1185">Reference proteome</keyword>
<name>A0ABT0YSJ8_9BURK</name>
<feature type="domain" description="Transposase IS204/IS1001/IS1096/IS1165 zinc-finger" evidence="1">
    <location>
        <begin position="36"/>
        <end position="82"/>
    </location>
</feature>
<reference evidence="2" key="1">
    <citation type="submission" date="2022-05" db="EMBL/GenBank/DDBJ databases">
        <title>Schlegelella sp. nov., isolated from mangrove soil.</title>
        <authorList>
            <person name="Liu Y."/>
            <person name="Ge X."/>
            <person name="Liu W."/>
        </authorList>
    </citation>
    <scope>NUCLEOTIDE SEQUENCE</scope>
    <source>
        <strain evidence="2">S2-27</strain>
    </source>
</reference>
<evidence type="ECO:0000313" key="3">
    <source>
        <dbReference type="Proteomes" id="UP001165541"/>
    </source>
</evidence>
<accession>A0ABT0YSJ8</accession>
<comment type="caution">
    <text evidence="2">The sequence shown here is derived from an EMBL/GenBank/DDBJ whole genome shotgun (WGS) entry which is preliminary data.</text>
</comment>